<organism evidence="1">
    <name type="scientific">Anguilla anguilla</name>
    <name type="common">European freshwater eel</name>
    <name type="synonym">Muraena anguilla</name>
    <dbReference type="NCBI Taxonomy" id="7936"/>
    <lineage>
        <taxon>Eukaryota</taxon>
        <taxon>Metazoa</taxon>
        <taxon>Chordata</taxon>
        <taxon>Craniata</taxon>
        <taxon>Vertebrata</taxon>
        <taxon>Euteleostomi</taxon>
        <taxon>Actinopterygii</taxon>
        <taxon>Neopterygii</taxon>
        <taxon>Teleostei</taxon>
        <taxon>Anguilliformes</taxon>
        <taxon>Anguillidae</taxon>
        <taxon>Anguilla</taxon>
    </lineage>
</organism>
<name>A0A0E9VZ05_ANGAN</name>
<sequence length="23" mass="2639">MPGCIRHKGIIKDRAKKKLIVFS</sequence>
<evidence type="ECO:0000313" key="1">
    <source>
        <dbReference type="EMBL" id="JAH83369.1"/>
    </source>
</evidence>
<reference evidence="1" key="1">
    <citation type="submission" date="2014-11" db="EMBL/GenBank/DDBJ databases">
        <authorList>
            <person name="Amaro Gonzalez C."/>
        </authorList>
    </citation>
    <scope>NUCLEOTIDE SEQUENCE</scope>
</reference>
<proteinExistence type="predicted"/>
<dbReference type="AlphaFoldDB" id="A0A0E9VZ05"/>
<protein>
    <submittedName>
        <fullName evidence="1">Uncharacterized protein</fullName>
    </submittedName>
</protein>
<reference evidence="1" key="2">
    <citation type="journal article" date="2015" name="Fish Shellfish Immunol.">
        <title>Early steps in the European eel (Anguilla anguilla)-Vibrio vulnificus interaction in the gills: Role of the RtxA13 toxin.</title>
        <authorList>
            <person name="Callol A."/>
            <person name="Pajuelo D."/>
            <person name="Ebbesson L."/>
            <person name="Teles M."/>
            <person name="MacKenzie S."/>
            <person name="Amaro C."/>
        </authorList>
    </citation>
    <scope>NUCLEOTIDE SEQUENCE</scope>
</reference>
<accession>A0A0E9VZ05</accession>
<dbReference type="EMBL" id="GBXM01025208">
    <property type="protein sequence ID" value="JAH83369.1"/>
    <property type="molecule type" value="Transcribed_RNA"/>
</dbReference>